<comment type="similarity">
    <text evidence="2">Belongs to the ZP domain family. ZPB subfamily.</text>
</comment>
<dbReference type="PROSITE" id="PS00025">
    <property type="entry name" value="P_TREFOIL_1"/>
    <property type="match status" value="1"/>
</dbReference>
<dbReference type="PANTHER" id="PTHR23343">
    <property type="entry name" value="ZONA PELLUCIDA SPERM-BINDING PROTEIN"/>
    <property type="match status" value="1"/>
</dbReference>
<evidence type="ECO:0000256" key="20">
    <source>
        <dbReference type="SAM" id="MobiDB-lite"/>
    </source>
</evidence>
<dbReference type="SMART" id="SM00241">
    <property type="entry name" value="ZP"/>
    <property type="match status" value="1"/>
</dbReference>
<feature type="chain" id="PRO_5025444048" description="Zona pellucida sperm-binding protein 4" evidence="21">
    <location>
        <begin position="27"/>
        <end position="532"/>
    </location>
</feature>
<dbReference type="InterPro" id="IPR042235">
    <property type="entry name" value="ZP-C_dom"/>
</dbReference>
<keyword evidence="7" id="KW-0812">Transmembrane</keyword>
<evidence type="ECO:0000256" key="6">
    <source>
        <dbReference type="ARBA" id="ARBA00022685"/>
    </source>
</evidence>
<feature type="domain" description="ZP" evidence="22">
    <location>
        <begin position="197"/>
        <end position="481"/>
    </location>
</feature>
<keyword evidence="13" id="KW-0278">Fertilization</keyword>
<dbReference type="InParanoid" id="A0A665XB74"/>
<dbReference type="PANTHER" id="PTHR23343:SF31">
    <property type="entry name" value="ZONA PELLUCIDA SPERM-BINDING PROTEIN 4"/>
    <property type="match status" value="1"/>
</dbReference>
<keyword evidence="5" id="KW-0272">Extracellular matrix</keyword>
<evidence type="ECO:0000256" key="19">
    <source>
        <dbReference type="PROSITE-ProRule" id="PRU00779"/>
    </source>
</evidence>
<dbReference type="GO" id="GO:0005886">
    <property type="term" value="C:plasma membrane"/>
    <property type="evidence" value="ECO:0007669"/>
    <property type="project" value="UniProtKB-SubCell"/>
</dbReference>
<evidence type="ECO:0000256" key="8">
    <source>
        <dbReference type="ARBA" id="ARBA00022989"/>
    </source>
</evidence>
<feature type="signal peptide" evidence="21">
    <location>
        <begin position="1"/>
        <end position="26"/>
    </location>
</feature>
<sequence>MEKGWSATSLVVLALFGIFAATNVEAQGSPWQNPGTQMNKGVPPRQTPKVIPRPDPPKVIPRPDPPKVIPRPDPPKVIPRPDPPKVIPRPDPPKVIPRPDPPKILPRPDPQQATPPKYPQYPQQAFHDQSSQEPKIPNQQYPKLPDPPLKPPPQACEVTPGTRVPCGVPEISAAVCESINCCFDGRQCYFPNAVTVQCTKDAQFIVVVDKYATLPPIDLEKISLLEGGRDCTQVDSNSDFAIYQFPVTSCGTVVMEGPGVIIYENRLTSSYEVDRGDHGVITRDTSFDLLFQCRYFGTSVETLVAEVFPLDVGPLPDAGWGPIRVQMRLANGQCGTKGCNELDAAFTSFYTEADYPVGKVLRDPVYVEVQLLGKTDPNLVLTLGRCWATTSNQPHTLPQWDLLIDGCPYRDDRYTSALIPIGPNSGLDLPNHFKRFLFKMFTFVGTSSAKGGSGDMLPLHEQVMNISGDAKLLCTNVFFIALPTPLSLFRCTFTVVQLCVLLLQVVTVIHHATVSKKSSEEVRHSFTICRFL</sequence>
<dbReference type="CDD" id="cd00111">
    <property type="entry name" value="Trefoil"/>
    <property type="match status" value="1"/>
</dbReference>
<dbReference type="InterPro" id="IPR044913">
    <property type="entry name" value="P_trefoil_dom_sf"/>
</dbReference>
<keyword evidence="10 19" id="KW-1015">Disulfide bond</keyword>
<dbReference type="AlphaFoldDB" id="A0A665XB74"/>
<accession>A0A665XB74</accession>
<dbReference type="Pfam" id="PF23344">
    <property type="entry name" value="ZP-N"/>
    <property type="match status" value="1"/>
</dbReference>
<dbReference type="GO" id="GO:0035804">
    <property type="term" value="F:structural constituent of egg coat"/>
    <property type="evidence" value="ECO:0007669"/>
    <property type="project" value="TreeGrafter"/>
</dbReference>
<comment type="subcellular location">
    <subcellularLocation>
        <location evidence="1">Cell membrane</location>
        <topology evidence="1">Single-pass type I membrane protein</topology>
    </subcellularLocation>
    <subcellularLocation>
        <location evidence="14">Zona pellucida</location>
    </subcellularLocation>
</comment>
<dbReference type="Ensembl" id="ENSENLT00000054899.1">
    <property type="protein sequence ID" value="ENSENLP00000053625.1"/>
    <property type="gene ID" value="ENSENLG00000022359.1"/>
</dbReference>
<evidence type="ECO:0000256" key="3">
    <source>
        <dbReference type="ARBA" id="ARBA00022475"/>
    </source>
</evidence>
<dbReference type="PRINTS" id="PR01217">
    <property type="entry name" value="PRICHEXTENSN"/>
</dbReference>
<feature type="disulfide bond" evidence="19">
    <location>
        <begin position="156"/>
        <end position="182"/>
    </location>
</feature>
<keyword evidence="4" id="KW-0964">Secreted</keyword>
<evidence type="ECO:0000256" key="21">
    <source>
        <dbReference type="SAM" id="SignalP"/>
    </source>
</evidence>
<evidence type="ECO:0000256" key="1">
    <source>
        <dbReference type="ARBA" id="ARBA00004251"/>
    </source>
</evidence>
<reference evidence="24" key="1">
    <citation type="submission" date="2021-04" db="EMBL/GenBank/DDBJ databases">
        <authorList>
            <consortium name="Wellcome Sanger Institute Data Sharing"/>
        </authorList>
    </citation>
    <scope>NUCLEOTIDE SEQUENCE [LARGE SCALE GENOMIC DNA]</scope>
</reference>
<organism evidence="24 25">
    <name type="scientific">Echeneis naucrates</name>
    <name type="common">Live sharksucker</name>
    <dbReference type="NCBI Taxonomy" id="173247"/>
    <lineage>
        <taxon>Eukaryota</taxon>
        <taxon>Metazoa</taxon>
        <taxon>Chordata</taxon>
        <taxon>Craniata</taxon>
        <taxon>Vertebrata</taxon>
        <taxon>Euteleostomi</taxon>
        <taxon>Actinopterygii</taxon>
        <taxon>Neopterygii</taxon>
        <taxon>Teleostei</taxon>
        <taxon>Neoteleostei</taxon>
        <taxon>Acanthomorphata</taxon>
        <taxon>Carangaria</taxon>
        <taxon>Carangiformes</taxon>
        <taxon>Echeneidae</taxon>
        <taxon>Echeneis</taxon>
    </lineage>
</organism>
<evidence type="ECO:0000259" key="23">
    <source>
        <dbReference type="PROSITE" id="PS51448"/>
    </source>
</evidence>
<comment type="function">
    <text evidence="15">Component of the zona pellucida, an extracellular matrix surrounding oocytes which mediates sperm binding, induction of the acrosome reaction and prevents post-fertilization polyspermy. The zona pellucida is composed of 3 to 4 glycoproteins, ZP1, ZP2, ZP3, and ZP4. ZP4 may act as a sperm receptor.</text>
</comment>
<keyword evidence="3" id="KW-1003">Cell membrane</keyword>
<keyword evidence="11" id="KW-0675">Receptor</keyword>
<dbReference type="Gene3D" id="2.60.40.4100">
    <property type="entry name" value="Zona pellucida, ZP-C domain"/>
    <property type="match status" value="1"/>
</dbReference>
<proteinExistence type="inferred from homology"/>
<keyword evidence="8" id="KW-1133">Transmembrane helix</keyword>
<evidence type="ECO:0000313" key="25">
    <source>
        <dbReference type="Proteomes" id="UP000472264"/>
    </source>
</evidence>
<dbReference type="PROSITE" id="PS51034">
    <property type="entry name" value="ZP_2"/>
    <property type="match status" value="1"/>
</dbReference>
<dbReference type="Pfam" id="PF00100">
    <property type="entry name" value="Zona_pellucida"/>
    <property type="match status" value="1"/>
</dbReference>
<dbReference type="InterPro" id="IPR000519">
    <property type="entry name" value="P_trefoil_dom"/>
</dbReference>
<keyword evidence="25" id="KW-1185">Reference proteome</keyword>
<evidence type="ECO:0000256" key="10">
    <source>
        <dbReference type="ARBA" id="ARBA00023157"/>
    </source>
</evidence>
<evidence type="ECO:0000256" key="16">
    <source>
        <dbReference type="ARBA" id="ARBA00040238"/>
    </source>
</evidence>
<evidence type="ECO:0000256" key="9">
    <source>
        <dbReference type="ARBA" id="ARBA00023136"/>
    </source>
</evidence>
<evidence type="ECO:0000256" key="4">
    <source>
        <dbReference type="ARBA" id="ARBA00022525"/>
    </source>
</evidence>
<dbReference type="Pfam" id="PF00088">
    <property type="entry name" value="Trefoil"/>
    <property type="match status" value="1"/>
</dbReference>
<dbReference type="InterPro" id="IPR017957">
    <property type="entry name" value="P_trefoil_CS"/>
</dbReference>
<name>A0A665XB74_ECHNA</name>
<evidence type="ECO:0000256" key="12">
    <source>
        <dbReference type="ARBA" id="ARBA00023180"/>
    </source>
</evidence>
<dbReference type="Gene3D" id="4.10.110.10">
    <property type="entry name" value="Spasmolytic Protein, domain 1"/>
    <property type="match status" value="1"/>
</dbReference>
<evidence type="ECO:0000259" key="22">
    <source>
        <dbReference type="PROSITE" id="PS51034"/>
    </source>
</evidence>
<protein>
    <recommendedName>
        <fullName evidence="16">Zona pellucida sperm-binding protein 4</fullName>
    </recommendedName>
    <alternativeName>
        <fullName evidence="18">Zona pellucida glycoprotein 4</fullName>
    </alternativeName>
    <alternativeName>
        <fullName evidence="17">Zona pellucida protein B</fullName>
    </alternativeName>
</protein>
<evidence type="ECO:0000256" key="5">
    <source>
        <dbReference type="ARBA" id="ARBA00022530"/>
    </source>
</evidence>
<feature type="compositionally biased region" description="Polar residues" evidence="20">
    <location>
        <begin position="29"/>
        <end position="39"/>
    </location>
</feature>
<keyword evidence="9" id="KW-0472">Membrane</keyword>
<evidence type="ECO:0000256" key="11">
    <source>
        <dbReference type="ARBA" id="ARBA00023170"/>
    </source>
</evidence>
<evidence type="ECO:0000256" key="13">
    <source>
        <dbReference type="ARBA" id="ARBA00023279"/>
    </source>
</evidence>
<keyword evidence="12" id="KW-0325">Glycoprotein</keyword>
<reference evidence="24" key="2">
    <citation type="submission" date="2025-08" db="UniProtKB">
        <authorList>
            <consortium name="Ensembl"/>
        </authorList>
    </citation>
    <scope>IDENTIFICATION</scope>
</reference>
<reference evidence="24" key="3">
    <citation type="submission" date="2025-09" db="UniProtKB">
        <authorList>
            <consortium name="Ensembl"/>
        </authorList>
    </citation>
    <scope>IDENTIFICATION</scope>
</reference>
<evidence type="ECO:0000256" key="7">
    <source>
        <dbReference type="ARBA" id="ARBA00022692"/>
    </source>
</evidence>
<keyword evidence="6" id="KW-0165">Cleavage on pair of basic residues</keyword>
<dbReference type="PROSITE" id="PS51448">
    <property type="entry name" value="P_TREFOIL_2"/>
    <property type="match status" value="1"/>
</dbReference>
<dbReference type="Gene3D" id="2.60.40.3210">
    <property type="entry name" value="Zona pellucida, ZP-N domain"/>
    <property type="match status" value="1"/>
</dbReference>
<evidence type="ECO:0000256" key="17">
    <source>
        <dbReference type="ARBA" id="ARBA00042273"/>
    </source>
</evidence>
<feature type="disulfide bond" evidence="19">
    <location>
        <begin position="166"/>
        <end position="181"/>
    </location>
</feature>
<feature type="compositionally biased region" description="Pro residues" evidence="20">
    <location>
        <begin position="51"/>
        <end position="109"/>
    </location>
</feature>
<dbReference type="InterPro" id="IPR051148">
    <property type="entry name" value="Zona_Pellucida_Domain_gp"/>
</dbReference>
<dbReference type="InterPro" id="IPR055355">
    <property type="entry name" value="ZP-C"/>
</dbReference>
<evidence type="ECO:0000256" key="18">
    <source>
        <dbReference type="ARBA" id="ARBA00042573"/>
    </source>
</evidence>
<comment type="caution">
    <text evidence="19">Lacks conserved residue(s) required for the propagation of feature annotation.</text>
</comment>
<evidence type="ECO:0000256" key="14">
    <source>
        <dbReference type="ARBA" id="ARBA00024183"/>
    </source>
</evidence>
<dbReference type="Proteomes" id="UP000472264">
    <property type="component" value="Chromosome 16"/>
</dbReference>
<dbReference type="GO" id="GO:0035805">
    <property type="term" value="C:egg coat"/>
    <property type="evidence" value="ECO:0007669"/>
    <property type="project" value="UniProtKB-SubCell"/>
</dbReference>
<dbReference type="GO" id="GO:0060468">
    <property type="term" value="P:prevention of polyspermy"/>
    <property type="evidence" value="ECO:0007669"/>
    <property type="project" value="TreeGrafter"/>
</dbReference>
<feature type="domain" description="P-type" evidence="23">
    <location>
        <begin position="154"/>
        <end position="192"/>
    </location>
</feature>
<feature type="region of interest" description="Disordered" evidence="20">
    <location>
        <begin position="29"/>
        <end position="151"/>
    </location>
</feature>
<feature type="compositionally biased region" description="Polar residues" evidence="20">
    <location>
        <begin position="121"/>
        <end position="141"/>
    </location>
</feature>
<gene>
    <name evidence="24" type="primary">LOC115056160</name>
</gene>
<evidence type="ECO:0000256" key="2">
    <source>
        <dbReference type="ARBA" id="ARBA00010863"/>
    </source>
</evidence>
<dbReference type="GO" id="GO:0007339">
    <property type="term" value="P:binding of sperm to zona pellucida"/>
    <property type="evidence" value="ECO:0007669"/>
    <property type="project" value="TreeGrafter"/>
</dbReference>
<evidence type="ECO:0000256" key="15">
    <source>
        <dbReference type="ARBA" id="ARBA00037545"/>
    </source>
</evidence>
<dbReference type="InterPro" id="IPR001507">
    <property type="entry name" value="ZP_dom"/>
</dbReference>
<dbReference type="InterPro" id="IPR055356">
    <property type="entry name" value="ZP-N"/>
</dbReference>
<dbReference type="GO" id="GO:0032190">
    <property type="term" value="F:acrosin binding"/>
    <property type="evidence" value="ECO:0007669"/>
    <property type="project" value="TreeGrafter"/>
</dbReference>
<dbReference type="SUPFAM" id="SSF57492">
    <property type="entry name" value="Trefoil"/>
    <property type="match status" value="1"/>
</dbReference>
<dbReference type="SMART" id="SM00018">
    <property type="entry name" value="PD"/>
    <property type="match status" value="1"/>
</dbReference>
<keyword evidence="21" id="KW-0732">Signal</keyword>
<evidence type="ECO:0000313" key="24">
    <source>
        <dbReference type="Ensembl" id="ENSENLP00000053625.1"/>
    </source>
</evidence>